<protein>
    <submittedName>
        <fullName evidence="2">Ribosomal protein L10</fullName>
    </submittedName>
</protein>
<reference evidence="2" key="1">
    <citation type="submission" date="2022-11" db="UniProtKB">
        <authorList>
            <consortium name="WormBaseParasite"/>
        </authorList>
    </citation>
    <scope>IDENTIFICATION</scope>
</reference>
<evidence type="ECO:0000313" key="1">
    <source>
        <dbReference type="Proteomes" id="UP000887576"/>
    </source>
</evidence>
<accession>A0AC34RTP3</accession>
<dbReference type="Proteomes" id="UP000887576">
    <property type="component" value="Unplaced"/>
</dbReference>
<evidence type="ECO:0000313" key="2">
    <source>
        <dbReference type="WBParaSite" id="JU765_v2.g990.t1"/>
    </source>
</evidence>
<dbReference type="WBParaSite" id="JU765_v2.g990.t1">
    <property type="protein sequence ID" value="JU765_v2.g990.t1"/>
    <property type="gene ID" value="JU765_v2.g990"/>
</dbReference>
<organism evidence="1 2">
    <name type="scientific">Panagrolaimus sp. JU765</name>
    <dbReference type="NCBI Taxonomy" id="591449"/>
    <lineage>
        <taxon>Eukaryota</taxon>
        <taxon>Metazoa</taxon>
        <taxon>Ecdysozoa</taxon>
        <taxon>Nematoda</taxon>
        <taxon>Chromadorea</taxon>
        <taxon>Rhabditida</taxon>
        <taxon>Tylenchina</taxon>
        <taxon>Panagrolaimomorpha</taxon>
        <taxon>Panagrolaimoidea</taxon>
        <taxon>Panagrolaimidae</taxon>
        <taxon>Panagrolaimus</taxon>
    </lineage>
</organism>
<name>A0AC34RTP3_9BILA</name>
<sequence>MNSVRLFVLPKSGCSTSIRAVSSKYIKPHPRSYKRRLFEAAVAPIMPKEVKQCNIAQVLERLNRHQQEYADIELAEVKEIKRWIKEHNFRSMAVCQFLSVNGRNLWLTSNQLRLQGLELRQIDNKIAKKLFENTALAALEPLWVGHNALLFGKDIQSLKVIVTETQKYNFLIPLAITYDNRIMSMKEVEKLTDLPDLEMVRAQTTQILDQIPVQLTQALNHHGEQLSTILSQISTGNQETK</sequence>
<proteinExistence type="predicted"/>